<reference evidence="4" key="1">
    <citation type="journal article" date="2020" name="Stud. Mycol.">
        <title>101 Dothideomycetes genomes: a test case for predicting lifestyles and emergence of pathogens.</title>
        <authorList>
            <person name="Haridas S."/>
            <person name="Albert R."/>
            <person name="Binder M."/>
            <person name="Bloem J."/>
            <person name="Labutti K."/>
            <person name="Salamov A."/>
            <person name="Andreopoulos B."/>
            <person name="Baker S."/>
            <person name="Barry K."/>
            <person name="Bills G."/>
            <person name="Bluhm B."/>
            <person name="Cannon C."/>
            <person name="Castanera R."/>
            <person name="Culley D."/>
            <person name="Daum C."/>
            <person name="Ezra D."/>
            <person name="Gonzalez J."/>
            <person name="Henrissat B."/>
            <person name="Kuo A."/>
            <person name="Liang C."/>
            <person name="Lipzen A."/>
            <person name="Lutzoni F."/>
            <person name="Magnuson J."/>
            <person name="Mondo S."/>
            <person name="Nolan M."/>
            <person name="Ohm R."/>
            <person name="Pangilinan J."/>
            <person name="Park H.-J."/>
            <person name="Ramirez L."/>
            <person name="Alfaro M."/>
            <person name="Sun H."/>
            <person name="Tritt A."/>
            <person name="Yoshinaga Y."/>
            <person name="Zwiers L.-H."/>
            <person name="Turgeon B."/>
            <person name="Goodwin S."/>
            <person name="Spatafora J."/>
            <person name="Crous P."/>
            <person name="Grigoriev I."/>
        </authorList>
    </citation>
    <scope>NUCLEOTIDE SEQUENCE</scope>
    <source>
        <strain evidence="4">CBS 262.69</strain>
    </source>
</reference>
<evidence type="ECO:0000259" key="3">
    <source>
        <dbReference type="Pfam" id="PF14040"/>
    </source>
</evidence>
<evidence type="ECO:0000313" key="4">
    <source>
        <dbReference type="EMBL" id="KAF2396719.1"/>
    </source>
</evidence>
<dbReference type="Pfam" id="PF14040">
    <property type="entry name" value="DNase_NucA_NucB"/>
    <property type="match status" value="1"/>
</dbReference>
<dbReference type="Proteomes" id="UP000799640">
    <property type="component" value="Unassembled WGS sequence"/>
</dbReference>
<keyword evidence="2" id="KW-0732">Signal</keyword>
<keyword evidence="5" id="KW-1185">Reference proteome</keyword>
<feature type="signal peptide" evidence="2">
    <location>
        <begin position="1"/>
        <end position="16"/>
    </location>
</feature>
<feature type="chain" id="PRO_5026108662" description="Deoxyribonuclease NucA/NucB domain-containing protein" evidence="2">
    <location>
        <begin position="17"/>
        <end position="299"/>
    </location>
</feature>
<dbReference type="AlphaFoldDB" id="A0A6G1HLJ2"/>
<dbReference type="InterPro" id="IPR029476">
    <property type="entry name" value="DNase_NucA_NucB"/>
</dbReference>
<name>A0A6G1HLJ2_9PEZI</name>
<dbReference type="OrthoDB" id="2748312at2759"/>
<evidence type="ECO:0000256" key="2">
    <source>
        <dbReference type="SAM" id="SignalP"/>
    </source>
</evidence>
<proteinExistence type="predicted"/>
<sequence>MQVFILIQLLLAGASCLVIPSFKALLPSAFKRNGDSALSISPKQTDNETHLISRANTPDGSDAKPFHMQWTVNRNILPITEANCYALLCLGVPQAFQYDSVNATQDTRRRECGALPSPFGNSASERVAQQVSKPSDHPDYVSAEEIPFASTHQGGNGAIVFPVPIGAQRAYMAGDRSKCPEKPEEGDDFPEGYAYRRNQLNPKKYEFMARIQNFGLLNTNNRHPAPRRSSPQIAATAPRTPRLESASASLAAAVGLRNERSPRSGRSFKVASVALRGVIWDGLKWRGGNEAPGELVWRP</sequence>
<evidence type="ECO:0000313" key="5">
    <source>
        <dbReference type="Proteomes" id="UP000799640"/>
    </source>
</evidence>
<dbReference type="EMBL" id="ML996706">
    <property type="protein sequence ID" value="KAF2396719.1"/>
    <property type="molecule type" value="Genomic_DNA"/>
</dbReference>
<gene>
    <name evidence="4" type="ORF">EJ06DRAFT_569660</name>
</gene>
<accession>A0A6G1HLJ2</accession>
<protein>
    <recommendedName>
        <fullName evidence="3">Deoxyribonuclease NucA/NucB domain-containing protein</fullName>
    </recommendedName>
</protein>
<feature type="region of interest" description="Disordered" evidence="1">
    <location>
        <begin position="220"/>
        <end position="244"/>
    </location>
</feature>
<organism evidence="4 5">
    <name type="scientific">Trichodelitschia bisporula</name>
    <dbReference type="NCBI Taxonomy" id="703511"/>
    <lineage>
        <taxon>Eukaryota</taxon>
        <taxon>Fungi</taxon>
        <taxon>Dikarya</taxon>
        <taxon>Ascomycota</taxon>
        <taxon>Pezizomycotina</taxon>
        <taxon>Dothideomycetes</taxon>
        <taxon>Dothideomycetes incertae sedis</taxon>
        <taxon>Phaeotrichales</taxon>
        <taxon>Phaeotrichaceae</taxon>
        <taxon>Trichodelitschia</taxon>
    </lineage>
</organism>
<feature type="domain" description="Deoxyribonuclease NucA/NucB" evidence="3">
    <location>
        <begin position="84"/>
        <end position="167"/>
    </location>
</feature>
<evidence type="ECO:0000256" key="1">
    <source>
        <dbReference type="SAM" id="MobiDB-lite"/>
    </source>
</evidence>